<protein>
    <recommendedName>
        <fullName evidence="4">LysM domain-containing protein</fullName>
    </recommendedName>
</protein>
<feature type="region of interest" description="Disordered" evidence="1">
    <location>
        <begin position="185"/>
        <end position="261"/>
    </location>
</feature>
<keyword evidence="3" id="KW-1185">Reference proteome</keyword>
<evidence type="ECO:0000313" key="3">
    <source>
        <dbReference type="Proteomes" id="UP000775547"/>
    </source>
</evidence>
<dbReference type="OrthoDB" id="2107166at2759"/>
<evidence type="ECO:0000256" key="1">
    <source>
        <dbReference type="SAM" id="MobiDB-lite"/>
    </source>
</evidence>
<reference evidence="2" key="2">
    <citation type="submission" date="2021-10" db="EMBL/GenBank/DDBJ databases">
        <title>Phylogenomics reveals ancestral predisposition of the termite-cultivated fungus Termitomyces towards a domesticated lifestyle.</title>
        <authorList>
            <person name="Auxier B."/>
            <person name="Grum-Grzhimaylo A."/>
            <person name="Cardenas M.E."/>
            <person name="Lodge J.D."/>
            <person name="Laessoe T."/>
            <person name="Pedersen O."/>
            <person name="Smith M.E."/>
            <person name="Kuyper T.W."/>
            <person name="Franco-Molano E.A."/>
            <person name="Baroni T.J."/>
            <person name="Aanen D.K."/>
        </authorList>
    </citation>
    <scope>NUCLEOTIDE SEQUENCE</scope>
    <source>
        <strain evidence="2">AP01</strain>
        <tissue evidence="2">Mycelium</tissue>
    </source>
</reference>
<dbReference type="AlphaFoldDB" id="A0A9P7GA07"/>
<gene>
    <name evidence="2" type="ORF">DXG03_005805</name>
</gene>
<dbReference type="InterPro" id="IPR036779">
    <property type="entry name" value="LysM_dom_sf"/>
</dbReference>
<organism evidence="2 3">
    <name type="scientific">Asterophora parasitica</name>
    <dbReference type="NCBI Taxonomy" id="117018"/>
    <lineage>
        <taxon>Eukaryota</taxon>
        <taxon>Fungi</taxon>
        <taxon>Dikarya</taxon>
        <taxon>Basidiomycota</taxon>
        <taxon>Agaricomycotina</taxon>
        <taxon>Agaricomycetes</taxon>
        <taxon>Agaricomycetidae</taxon>
        <taxon>Agaricales</taxon>
        <taxon>Tricholomatineae</taxon>
        <taxon>Lyophyllaceae</taxon>
        <taxon>Asterophora</taxon>
    </lineage>
</organism>
<dbReference type="Proteomes" id="UP000775547">
    <property type="component" value="Unassembled WGS sequence"/>
</dbReference>
<dbReference type="Gene3D" id="3.10.350.10">
    <property type="entry name" value="LysM domain"/>
    <property type="match status" value="1"/>
</dbReference>
<proteinExistence type="predicted"/>
<feature type="compositionally biased region" description="Basic and acidic residues" evidence="1">
    <location>
        <begin position="210"/>
        <end position="219"/>
    </location>
</feature>
<reference evidence="2" key="1">
    <citation type="submission" date="2020-07" db="EMBL/GenBank/DDBJ databases">
        <authorList>
            <person name="Nieuwenhuis M."/>
            <person name="Van De Peppel L.J.J."/>
        </authorList>
    </citation>
    <scope>NUCLEOTIDE SEQUENCE</scope>
    <source>
        <strain evidence="2">AP01</strain>
        <tissue evidence="2">Mycelium</tissue>
    </source>
</reference>
<dbReference type="EMBL" id="JABCKV010000037">
    <property type="protein sequence ID" value="KAG5645530.1"/>
    <property type="molecule type" value="Genomic_DNA"/>
</dbReference>
<evidence type="ECO:0000313" key="2">
    <source>
        <dbReference type="EMBL" id="KAG5645530.1"/>
    </source>
</evidence>
<feature type="compositionally biased region" description="Basic and acidic residues" evidence="1">
    <location>
        <begin position="246"/>
        <end position="261"/>
    </location>
</feature>
<evidence type="ECO:0008006" key="4">
    <source>
        <dbReference type="Google" id="ProtNLM"/>
    </source>
</evidence>
<sequence length="261" mass="30277">MRDEDTFVIVGDDEEEEDLFVEHWDRSSQGQDQSATATQGVLQGDTTIVVDDFTMDEEGESVPSREETEFSVRKYHITKSDTLQGIVLRFGLDGHELCRLNNLPPSTLRTTPHLLHTRRYIILPMTGRNVGVPLVKETAEQARKREVIRGKERAEKRLQLLTKEVDWRVAKAYVALADDPWEEEKEKEEWERKRKESSEDRCMRAGPSNLEERAIGKYLDDDEWEERQLKEGSKVGSDSMGMGIQSEKDGHSDGRWWRRRN</sequence>
<comment type="caution">
    <text evidence="2">The sequence shown here is derived from an EMBL/GenBank/DDBJ whole genome shotgun (WGS) entry which is preliminary data.</text>
</comment>
<accession>A0A9P7GA07</accession>
<feature type="compositionally biased region" description="Basic and acidic residues" evidence="1">
    <location>
        <begin position="187"/>
        <end position="203"/>
    </location>
</feature>
<name>A0A9P7GA07_9AGAR</name>